<dbReference type="GO" id="GO:0005524">
    <property type="term" value="F:ATP binding"/>
    <property type="evidence" value="ECO:0007669"/>
    <property type="project" value="UniProtKB-KW"/>
</dbReference>
<dbReference type="Pfam" id="PF08245">
    <property type="entry name" value="Mur_ligase_M"/>
    <property type="match status" value="1"/>
</dbReference>
<dbReference type="InterPro" id="IPR032675">
    <property type="entry name" value="LRR_dom_sf"/>
</dbReference>
<dbReference type="PANTHER" id="PTHR43024:SF1">
    <property type="entry name" value="UDP-N-ACETYLMURAMOYL-TRIPEPTIDE--D-ALANYL-D-ALANINE LIGASE"/>
    <property type="match status" value="1"/>
</dbReference>
<evidence type="ECO:0000256" key="3">
    <source>
        <dbReference type="ARBA" id="ARBA00022840"/>
    </source>
</evidence>
<evidence type="ECO:0000259" key="4">
    <source>
        <dbReference type="Pfam" id="PF02875"/>
    </source>
</evidence>
<dbReference type="InterPro" id="IPR036615">
    <property type="entry name" value="Mur_ligase_C_dom_sf"/>
</dbReference>
<dbReference type="Gene3D" id="3.40.1190.10">
    <property type="entry name" value="Mur-like, catalytic domain"/>
    <property type="match status" value="1"/>
</dbReference>
<name>A0AAW8CJD7_9PAST</name>
<evidence type="ECO:0000256" key="2">
    <source>
        <dbReference type="ARBA" id="ARBA00022741"/>
    </source>
</evidence>
<dbReference type="InterPro" id="IPR026906">
    <property type="entry name" value="LRR_5"/>
</dbReference>
<evidence type="ECO:0000259" key="5">
    <source>
        <dbReference type="Pfam" id="PF08245"/>
    </source>
</evidence>
<dbReference type="RefSeq" id="WP_306352100.1">
    <property type="nucleotide sequence ID" value="NZ_JASAWV010000014.1"/>
</dbReference>
<dbReference type="PANTHER" id="PTHR43024">
    <property type="entry name" value="UDP-N-ACETYLMURAMOYL-TRIPEPTIDE--D-ALANYL-D-ALANINE LIGASE"/>
    <property type="match status" value="1"/>
</dbReference>
<dbReference type="Gene3D" id="3.40.50.12480">
    <property type="match status" value="1"/>
</dbReference>
<dbReference type="SUPFAM" id="SSF53623">
    <property type="entry name" value="MurD-like peptide ligases, catalytic domain"/>
    <property type="match status" value="1"/>
</dbReference>
<dbReference type="AlphaFoldDB" id="A0AAW8CJD7"/>
<dbReference type="SUPFAM" id="SSF52058">
    <property type="entry name" value="L domain-like"/>
    <property type="match status" value="1"/>
</dbReference>
<evidence type="ECO:0000313" key="6">
    <source>
        <dbReference type="EMBL" id="MDP8149142.1"/>
    </source>
</evidence>
<gene>
    <name evidence="6" type="ORF">QJU57_08655</name>
</gene>
<proteinExistence type="predicted"/>
<keyword evidence="3" id="KW-0067">ATP-binding</keyword>
<dbReference type="Gene3D" id="3.90.190.20">
    <property type="entry name" value="Mur ligase, C-terminal domain"/>
    <property type="match status" value="1"/>
</dbReference>
<dbReference type="SUPFAM" id="SSF53244">
    <property type="entry name" value="MurD-like peptide ligases, peptide-binding domain"/>
    <property type="match status" value="1"/>
</dbReference>
<reference evidence="6 7" key="1">
    <citation type="journal article" date="2023" name="Front. Microbiol.">
        <title>Phylogeography and host specificity of Pasteurellaceae pathogenic to sea-farmed fish in the north-east Atlantic.</title>
        <authorList>
            <person name="Gulla S."/>
            <person name="Colquhoun D.J."/>
            <person name="Olsen A.B."/>
            <person name="Spilsberg B."/>
            <person name="Lagesen K."/>
            <person name="Aakesson C.P."/>
            <person name="Strom S."/>
            <person name="Manji F."/>
            <person name="Birkbeck T.H."/>
            <person name="Nilsen H.K."/>
        </authorList>
    </citation>
    <scope>NUCLEOTIDE SEQUENCE [LARGE SCALE GENOMIC DNA]</scope>
    <source>
        <strain evidence="6 7">NVIB3131</strain>
    </source>
</reference>
<dbReference type="GO" id="GO:0016881">
    <property type="term" value="F:acid-amino acid ligase activity"/>
    <property type="evidence" value="ECO:0007669"/>
    <property type="project" value="InterPro"/>
</dbReference>
<sequence>MMSLKIIIKKTIHWLDRKLGLNMNKITIAELFEVIGMEIPGNFLGSKNHKLENISYVPSHIKKGGAFFCGEKYTRNINVDEFMKEILKYEPKIIFVTKQQYDKLTIDGPFVMVYYMYEKVVKVTRYLKNQYKARTVAITGSLGKTTTKDMIYNVLGKSFYLIKSFDNENTIGYLLKNVQRLNDKQEFLIHEFGVDIPTIMPRTASGANPEACVITNISEPHLDTFKTYEAILVEKLDLAKKMTAGSPVFLNYDDERLKNSQERLKRYKIISVGINNKEVDYYAQNITHSDGGIDFEIVNHQKCYPIRLNVRGEYNIYNALISFAIGDYYGMPIKKITEGIAEFQPSGIRQSLVNIGGYNVYLDAYNTAPKSLLSSVDIIEKLEVKERGRKIAILADMARLGEHSEKLHKEVGEKLSDKKIDVVYCYGNENAKTMADNISNSDIEVHYTENRDTLNEWIKNNLSRDDVILFKGPVNRLLTKTIDMMFGSSYHIRSEHFEYNTVDNFRYKLIYESENRNAKTLALHTYLGQNKNITVPEQYKNLSLFGMSPRCFAENKTIEEIVLPDSMRNISRAAFRGCSNLKKIKLPLSLNVIEINAFRECRSLERVEIPYGTTHIDDNVFTDCVNLKQVIIPDTVEYFGNNIFKGCPNVEFKYLTKDGLQDYLENGNDKITFLVNSETGELEVVSYDDKALTLNNYKNIVVSTKEK</sequence>
<feature type="domain" description="Mur ligase central" evidence="5">
    <location>
        <begin position="138"/>
        <end position="325"/>
    </location>
</feature>
<dbReference type="InterPro" id="IPR004101">
    <property type="entry name" value="Mur_ligase_C"/>
</dbReference>
<keyword evidence="1 6" id="KW-0436">Ligase</keyword>
<dbReference type="InterPro" id="IPR013221">
    <property type="entry name" value="Mur_ligase_cen"/>
</dbReference>
<keyword evidence="7" id="KW-1185">Reference proteome</keyword>
<organism evidence="6 7">
    <name type="scientific">Phocoenobacter atlanticus subsp. atlanticus</name>
    <dbReference type="NCBI Taxonomy" id="3061285"/>
    <lineage>
        <taxon>Bacteria</taxon>
        <taxon>Pseudomonadati</taxon>
        <taxon>Pseudomonadota</taxon>
        <taxon>Gammaproteobacteria</taxon>
        <taxon>Pasteurellales</taxon>
        <taxon>Pasteurellaceae</taxon>
        <taxon>Phocoenobacter</taxon>
        <taxon>Phocoenobacter atlanticus</taxon>
    </lineage>
</organism>
<evidence type="ECO:0000313" key="7">
    <source>
        <dbReference type="Proteomes" id="UP001226020"/>
    </source>
</evidence>
<dbReference type="EMBL" id="JASAXT010000016">
    <property type="protein sequence ID" value="MDP8149142.1"/>
    <property type="molecule type" value="Genomic_DNA"/>
</dbReference>
<dbReference type="Pfam" id="PF02875">
    <property type="entry name" value="Mur_ligase_C"/>
    <property type="match status" value="1"/>
</dbReference>
<dbReference type="Gene3D" id="3.80.10.10">
    <property type="entry name" value="Ribonuclease Inhibitor"/>
    <property type="match status" value="1"/>
</dbReference>
<dbReference type="InterPro" id="IPR036565">
    <property type="entry name" value="Mur-like_cat_sf"/>
</dbReference>
<evidence type="ECO:0000256" key="1">
    <source>
        <dbReference type="ARBA" id="ARBA00022598"/>
    </source>
</evidence>
<comment type="caution">
    <text evidence="6">The sequence shown here is derived from an EMBL/GenBank/DDBJ whole genome shotgun (WGS) entry which is preliminary data.</text>
</comment>
<dbReference type="Proteomes" id="UP001226020">
    <property type="component" value="Unassembled WGS sequence"/>
</dbReference>
<accession>A0AAW8CJD7</accession>
<protein>
    <submittedName>
        <fullName evidence="6">Mur ligase family protein</fullName>
    </submittedName>
</protein>
<dbReference type="InterPro" id="IPR051046">
    <property type="entry name" value="MurCDEF_CellWall_CoF430Synth"/>
</dbReference>
<keyword evidence="2" id="KW-0547">Nucleotide-binding</keyword>
<feature type="domain" description="Mur ligase C-terminal" evidence="4">
    <location>
        <begin position="353"/>
        <end position="472"/>
    </location>
</feature>
<dbReference type="Pfam" id="PF13306">
    <property type="entry name" value="LRR_5"/>
    <property type="match status" value="1"/>
</dbReference>